<sequence length="305" mass="35267">MFDIFTASARTPTYISFVQPQPDGVSLRSCLPYAENYAYYKMPNIDCGIANVEEELTAMAQLLDKNEDNFDALSEHSSMHSVITTKTSSSRLNSSLTKLRNTIQKRCSFNQGNASKFPTFSRRQQFKLHPFDVASPEKENYRPLEALKQSQEVSSPRVLVVKRHSMCEKSFRKRVLQRRETELEERDRRKYQNRMLLKERLVDYVELRGQSIDLPSYAELMPTPIEMPDPETPKAVQIQRVPADEFSTPKAATPVQGYYRKRTAVRRHVSDATSFLKGPVIPGSIFEDDVRLRTPRVHRFNQRLL</sequence>
<dbReference type="Proteomes" id="UP001177023">
    <property type="component" value="Unassembled WGS sequence"/>
</dbReference>
<dbReference type="AlphaFoldDB" id="A0AA36GBJ5"/>
<keyword evidence="2" id="KW-1185">Reference proteome</keyword>
<accession>A0AA36GBJ5</accession>
<feature type="non-terminal residue" evidence="1">
    <location>
        <position position="1"/>
    </location>
</feature>
<protein>
    <submittedName>
        <fullName evidence="1">Uncharacterized protein</fullName>
    </submittedName>
</protein>
<reference evidence="1" key="1">
    <citation type="submission" date="2023-06" db="EMBL/GenBank/DDBJ databases">
        <authorList>
            <person name="Delattre M."/>
        </authorList>
    </citation>
    <scope>NUCLEOTIDE SEQUENCE</scope>
    <source>
        <strain evidence="1">AF72</strain>
    </source>
</reference>
<evidence type="ECO:0000313" key="2">
    <source>
        <dbReference type="Proteomes" id="UP001177023"/>
    </source>
</evidence>
<gene>
    <name evidence="1" type="ORF">MSPICULIGERA_LOCUS23096</name>
</gene>
<evidence type="ECO:0000313" key="1">
    <source>
        <dbReference type="EMBL" id="CAJ0585064.1"/>
    </source>
</evidence>
<name>A0AA36GBJ5_9BILA</name>
<proteinExistence type="predicted"/>
<dbReference type="EMBL" id="CATQJA010002702">
    <property type="protein sequence ID" value="CAJ0585064.1"/>
    <property type="molecule type" value="Genomic_DNA"/>
</dbReference>
<organism evidence="1 2">
    <name type="scientific">Mesorhabditis spiculigera</name>
    <dbReference type="NCBI Taxonomy" id="96644"/>
    <lineage>
        <taxon>Eukaryota</taxon>
        <taxon>Metazoa</taxon>
        <taxon>Ecdysozoa</taxon>
        <taxon>Nematoda</taxon>
        <taxon>Chromadorea</taxon>
        <taxon>Rhabditida</taxon>
        <taxon>Rhabditina</taxon>
        <taxon>Rhabditomorpha</taxon>
        <taxon>Rhabditoidea</taxon>
        <taxon>Rhabditidae</taxon>
        <taxon>Mesorhabditinae</taxon>
        <taxon>Mesorhabditis</taxon>
    </lineage>
</organism>
<comment type="caution">
    <text evidence="1">The sequence shown here is derived from an EMBL/GenBank/DDBJ whole genome shotgun (WGS) entry which is preliminary data.</text>
</comment>